<proteinExistence type="predicted"/>
<dbReference type="EMBL" id="BPLQ01000084">
    <property type="protein sequence ID" value="GIX67338.1"/>
    <property type="molecule type" value="Genomic_DNA"/>
</dbReference>
<name>A0AAV4M5X0_9ARAC</name>
<protein>
    <submittedName>
        <fullName evidence="2">Uncharacterized protein</fullName>
    </submittedName>
</protein>
<sequence>MTSTTLREMLVKQEPRPMSSCYVCSGTRAEYALYAKPFRDNPFFPFLEVHQPPEGAENMRSDGRVLVCLVCYSFLNQQWDCYEKSKTPYNKRIYWLKRLDGGPFAGMDLNLQQDYESLFDSSNNAIEAECHPKPKQSKSHQSSDLDVIKTKHNEPSYSNASFNFSSQSSEKPENLGGNILDLSMSTRTPSRSSSTASPGMMFEVCYTCGQESKALTYVFVKFVRHCPSFPNLTVQKPPRAKSIDSEGRIRVCSHCHLSLIQQWDFYQKRNTPHQERIYKISSAESDVVKQEAQSKDKSFVCYTCGMVSQLSVQRFICAYQESEGDPFYSFLLNSTPYPGANKLNNGKAAVCSLCYKAFFRQFQVYEVSKTPEEQRKYKTLNESVCDNTSVLRRHLEGNIPESTVDSRRECYLCESVTESFFHINSTPVGDMYFPFIKHVSKPSAAFPMDSHGKVKVCNQCHSSLSYQWNAFENAFIPVNQRQYKIQSGPKSQIYGNHGMLSSLHPVSQSSHSKVISIEDEQKLSNKKSVSVCTFCENSLNHENAFFIETVPRENCMYFTSIKTHPRIGSFNYADQYGRFLACSQCFSILKNQWDVFESARVPYSQRQYEILPTKLERERAIHYNNDNLLVESNGALHIQVSSPDLKVDLTKNPSNVEPLLTTVNTLPISSITISTSAISNSANSPQMTDLKGMSIRSSIEEPIPRITGPLDVPYIRPMVISVPICCYVCGEMNTSGLTYPIRSQPANDLRMEKMSEDMPFFPFLTKHVVPDGAEKLSSEGSALVCMFCYHSLVSQWLAYETSTHPEDQNRWLRRYNTHNYVCYICGITTYRKRLCSISVKDFPFLLEHKRPAGALTVLNGECVVTCQTCFESITSQWKDFERMKVPVEMRKYNWIVLPPPPDDENSRGCQILQENSGSMLQPGENDHLIMDDSDDNRTRLRNGKHNTCSSPRVSAAVFDDCARTHLPYPLSPLDFTHALARQPPLH</sequence>
<dbReference type="PANTHER" id="PTHR40240:SF1">
    <property type="entry name" value="PLEXUS, ISOFORM A"/>
    <property type="match status" value="1"/>
</dbReference>
<evidence type="ECO:0000256" key="1">
    <source>
        <dbReference type="SAM" id="MobiDB-lite"/>
    </source>
</evidence>
<gene>
    <name evidence="2" type="primary">AVEN_212236_1</name>
    <name evidence="2" type="ORF">CDAR_291041</name>
</gene>
<evidence type="ECO:0000313" key="2">
    <source>
        <dbReference type="EMBL" id="GIX67338.1"/>
    </source>
</evidence>
<dbReference type="Proteomes" id="UP001054837">
    <property type="component" value="Unassembled WGS sequence"/>
</dbReference>
<comment type="caution">
    <text evidence="2">The sequence shown here is derived from an EMBL/GenBank/DDBJ whole genome shotgun (WGS) entry which is preliminary data.</text>
</comment>
<dbReference type="PANTHER" id="PTHR40240">
    <property type="entry name" value="PLEXUS, ISOFORM A"/>
    <property type="match status" value="1"/>
</dbReference>
<keyword evidence="3" id="KW-1185">Reference proteome</keyword>
<feature type="region of interest" description="Disordered" evidence="1">
    <location>
        <begin position="161"/>
        <end position="196"/>
    </location>
</feature>
<accession>A0AAV4M5X0</accession>
<evidence type="ECO:0000313" key="3">
    <source>
        <dbReference type="Proteomes" id="UP001054837"/>
    </source>
</evidence>
<reference evidence="2 3" key="1">
    <citation type="submission" date="2021-06" db="EMBL/GenBank/DDBJ databases">
        <title>Caerostris darwini draft genome.</title>
        <authorList>
            <person name="Kono N."/>
            <person name="Arakawa K."/>
        </authorList>
    </citation>
    <scope>NUCLEOTIDE SEQUENCE [LARGE SCALE GENOMIC DNA]</scope>
</reference>
<dbReference type="AlphaFoldDB" id="A0AAV4M5X0"/>
<organism evidence="2 3">
    <name type="scientific">Caerostris darwini</name>
    <dbReference type="NCBI Taxonomy" id="1538125"/>
    <lineage>
        <taxon>Eukaryota</taxon>
        <taxon>Metazoa</taxon>
        <taxon>Ecdysozoa</taxon>
        <taxon>Arthropoda</taxon>
        <taxon>Chelicerata</taxon>
        <taxon>Arachnida</taxon>
        <taxon>Araneae</taxon>
        <taxon>Araneomorphae</taxon>
        <taxon>Entelegynae</taxon>
        <taxon>Araneoidea</taxon>
        <taxon>Araneidae</taxon>
        <taxon>Caerostris</taxon>
    </lineage>
</organism>
<feature type="compositionally biased region" description="Low complexity" evidence="1">
    <location>
        <begin position="183"/>
        <end position="196"/>
    </location>
</feature>